<feature type="coiled-coil region" evidence="1">
    <location>
        <begin position="537"/>
        <end position="567"/>
    </location>
</feature>
<dbReference type="EMBL" id="CAJJDN010000015">
    <property type="protein sequence ID" value="CAD8061322.1"/>
    <property type="molecule type" value="Genomic_DNA"/>
</dbReference>
<feature type="coiled-coil region" evidence="1">
    <location>
        <begin position="356"/>
        <end position="419"/>
    </location>
</feature>
<dbReference type="Proteomes" id="UP000692954">
    <property type="component" value="Unassembled WGS sequence"/>
</dbReference>
<evidence type="ECO:0000313" key="3">
    <source>
        <dbReference type="EMBL" id="CAD8061322.1"/>
    </source>
</evidence>
<proteinExistence type="predicted"/>
<feature type="compositionally biased region" description="Polar residues" evidence="2">
    <location>
        <begin position="828"/>
        <end position="854"/>
    </location>
</feature>
<evidence type="ECO:0000256" key="1">
    <source>
        <dbReference type="SAM" id="Coils"/>
    </source>
</evidence>
<gene>
    <name evidence="3" type="ORF">PSON_ATCC_30995.1.T0150245</name>
</gene>
<reference evidence="3" key="1">
    <citation type="submission" date="2021-01" db="EMBL/GenBank/DDBJ databases">
        <authorList>
            <consortium name="Genoscope - CEA"/>
            <person name="William W."/>
        </authorList>
    </citation>
    <scope>NUCLEOTIDE SEQUENCE</scope>
</reference>
<keyword evidence="1" id="KW-0175">Coiled coil</keyword>
<name>A0A8S1L6X2_9CILI</name>
<sequence>MTNQPTVYEQQLIRDQGEDFRNRIKTAIKQFESIANFLKLSLRNIIKEMVKELLSVEEEETLVNTFYFKYFTRYEDQHFRFMMQSLNFIFDQETHFNFNDDLNYKYIAIIYTEQIRNYLKEQKDNGLKRLWNKLNLLKKQKETDEIEEGFWDGLDTENYSLQSKNKNIGKDRPSENENEFCHTRKEMQLKDLLIQSLQTRLFQREQNLVQTTQGYLKELQSLREQLFRRDFALISPDDPFEVSFFDFTEVLDPNIQNLFTAHITDLKFQFNNRIIDYIKLIQAQRDEIKNYKIQVQRLNQQLNNVDNPSELFKRIFLIDSNPYRIWKYIADQKGNNFFKEVFEQQKAVYGINYQELNKLLMTNKAFEREYQTYKEQILQEQLVFFQKAQEEIEEIKKKYVRLEKEKLEIENQRELQQQKYLQLASNYYDEKIKLELEVLNDYKNQELQTIAQQTAQIDKIKIKFAFKLWVAISKIHKNDDIIKILKENQYFDDKLISQQKKYEEITQQLLVEKKTNTNLIAKYSLMEFDLEKQNKDLIHYKYSIDNLKQQNEELQELLQQKEVQYKLLYSFSQKILRLIDSRLANLKPQDINLDDKSKDVVKSIMNSIKQLNIKSLRSIEEIRQQGSFNLDSYQTLTQKFKINQATQTDVEIVQQTQSIKTLESFEELKKKPSAIQKSHNSQIEEITQQQQFDESFIKYNKQNKPKLIVNQVSDSQDDSKQKQKLFEEQSTKLSPLKVLQNFDYKKEMPQNQLSPEKKTKKFQEYQDYQQEQVIQLLEVNELVEHDQTKCQIKNQAKAQKQNSQNKKLNQIRQNCFTSLQQKRKDDQNQSNLIQSTRNSRSFRVRGNSQNNNSEIPVVHQKLYADSQEKAERIKCLKNNLEILEKNHWDKILDIFSQQPSGNYILSKCIPSKVKEAQFQVLETSSYFSQQHKKYYNQTKSKTPSRERYQSWMMKQTGNIDKMFDTLNFLSKQNSEIKNQQDSIFNHSTLLPNNIFEVKKKI</sequence>
<keyword evidence="4" id="KW-1185">Reference proteome</keyword>
<dbReference type="OrthoDB" id="296334at2759"/>
<protein>
    <submittedName>
        <fullName evidence="3">Uncharacterized protein</fullName>
    </submittedName>
</protein>
<evidence type="ECO:0000256" key="2">
    <source>
        <dbReference type="SAM" id="MobiDB-lite"/>
    </source>
</evidence>
<feature type="region of interest" description="Disordered" evidence="2">
    <location>
        <begin position="820"/>
        <end position="855"/>
    </location>
</feature>
<accession>A0A8S1L6X2</accession>
<comment type="caution">
    <text evidence="3">The sequence shown here is derived from an EMBL/GenBank/DDBJ whole genome shotgun (WGS) entry which is preliminary data.</text>
</comment>
<evidence type="ECO:0000313" key="4">
    <source>
        <dbReference type="Proteomes" id="UP000692954"/>
    </source>
</evidence>
<dbReference type="AlphaFoldDB" id="A0A8S1L6X2"/>
<organism evidence="3 4">
    <name type="scientific">Paramecium sonneborni</name>
    <dbReference type="NCBI Taxonomy" id="65129"/>
    <lineage>
        <taxon>Eukaryota</taxon>
        <taxon>Sar</taxon>
        <taxon>Alveolata</taxon>
        <taxon>Ciliophora</taxon>
        <taxon>Intramacronucleata</taxon>
        <taxon>Oligohymenophorea</taxon>
        <taxon>Peniculida</taxon>
        <taxon>Parameciidae</taxon>
        <taxon>Paramecium</taxon>
    </lineage>
</organism>